<keyword evidence="5" id="KW-0732">Signal</keyword>
<reference evidence="14 15" key="1">
    <citation type="submission" date="2015-11" db="EMBL/GenBank/DDBJ databases">
        <title>Genomic analysis of 38 Legionella species identifies large and diverse effector repertoires.</title>
        <authorList>
            <person name="Burstein D."/>
            <person name="Amaro F."/>
            <person name="Zusman T."/>
            <person name="Lifshitz Z."/>
            <person name="Cohen O."/>
            <person name="Gilbert J.A."/>
            <person name="Pupko T."/>
            <person name="Shuman H.A."/>
            <person name="Segal G."/>
        </authorList>
    </citation>
    <scope>NUCLEOTIDE SEQUENCE [LARGE SCALE GENOMIC DNA]</scope>
    <source>
        <strain evidence="14 15">ATCC 49508</strain>
    </source>
</reference>
<dbReference type="SUPFAM" id="SSF51445">
    <property type="entry name" value="(Trans)glycosidases"/>
    <property type="match status" value="1"/>
</dbReference>
<dbReference type="FunFam" id="3.20.20.300:FF:000005">
    <property type="entry name" value="Periplasmic beta-glucosidase"/>
    <property type="match status" value="1"/>
</dbReference>
<dbReference type="GO" id="GO:0009251">
    <property type="term" value="P:glucan catabolic process"/>
    <property type="evidence" value="ECO:0007669"/>
    <property type="project" value="TreeGrafter"/>
</dbReference>
<dbReference type="InterPro" id="IPR026891">
    <property type="entry name" value="Fn3-like"/>
</dbReference>
<evidence type="ECO:0000256" key="10">
    <source>
        <dbReference type="ARBA" id="ARBA00032194"/>
    </source>
</evidence>
<dbReference type="Pfam" id="PF00933">
    <property type="entry name" value="Glyco_hydro_3"/>
    <property type="match status" value="1"/>
</dbReference>
<organism evidence="14 15">
    <name type="scientific">Legionella worsleiensis</name>
    <dbReference type="NCBI Taxonomy" id="45076"/>
    <lineage>
        <taxon>Bacteria</taxon>
        <taxon>Pseudomonadati</taxon>
        <taxon>Pseudomonadota</taxon>
        <taxon>Gammaproteobacteria</taxon>
        <taxon>Legionellales</taxon>
        <taxon>Legionellaceae</taxon>
        <taxon>Legionella</taxon>
    </lineage>
</organism>
<evidence type="ECO:0000256" key="11">
    <source>
        <dbReference type="ARBA" id="ARBA00032594"/>
    </source>
</evidence>
<dbReference type="AlphaFoldDB" id="A0A0W1A3I4"/>
<dbReference type="RefSeq" id="WP_058494248.1">
    <property type="nucleotide sequence ID" value="NZ_CBCRUR010000017.1"/>
</dbReference>
<keyword evidence="8" id="KW-0326">Glycosidase</keyword>
<dbReference type="Gene3D" id="3.40.50.1700">
    <property type="entry name" value="Glycoside hydrolase family 3 C-terminal domain"/>
    <property type="match status" value="1"/>
</dbReference>
<evidence type="ECO:0000256" key="9">
    <source>
        <dbReference type="ARBA" id="ARBA00031448"/>
    </source>
</evidence>
<dbReference type="PRINTS" id="PR00133">
    <property type="entry name" value="GLHYDRLASE3"/>
</dbReference>
<dbReference type="OrthoDB" id="9781691at2"/>
<keyword evidence="15" id="KW-1185">Reference proteome</keyword>
<dbReference type="PANTHER" id="PTHR30620">
    <property type="entry name" value="PERIPLASMIC BETA-GLUCOSIDASE-RELATED"/>
    <property type="match status" value="1"/>
</dbReference>
<evidence type="ECO:0000256" key="6">
    <source>
        <dbReference type="ARBA" id="ARBA00022764"/>
    </source>
</evidence>
<dbReference type="Pfam" id="PF01915">
    <property type="entry name" value="Glyco_hydro_3_C"/>
    <property type="match status" value="1"/>
</dbReference>
<evidence type="ECO:0000256" key="8">
    <source>
        <dbReference type="ARBA" id="ARBA00023295"/>
    </source>
</evidence>
<name>A0A0W1A3I4_9GAMM</name>
<evidence type="ECO:0000256" key="3">
    <source>
        <dbReference type="ARBA" id="ARBA00005336"/>
    </source>
</evidence>
<comment type="catalytic activity">
    <reaction evidence="1">
        <text>Hydrolysis of terminal, non-reducing beta-D-glucosyl residues with release of beta-D-glucose.</text>
        <dbReference type="EC" id="3.2.1.21"/>
    </reaction>
</comment>
<sequence>MTDYKTWCAVLLYGIISSVHSQIAEQKEAYINNLLARMTLAEKLGQLNLLTVGLTATGPVSNQDIDNKIKNGQVGALMNAYSPKVVKQLQDLAINNSRLKIPLLFGFDVIHGYRTVFPIPLAQASSWNPELIKKLAHASAAEAAQDGLHWTFSPMVDIVRDPRWGRVMESAGEDPYLAAQIGEAMVKGYQGTDLSQPSSIMACVKHFALYGGAEAGRDYNTVDMSLPRMYNEYLPPYVAAIKANAKSVMTSFNDVNGIPATGNYWLMNKLLRDTYHFDGLLVTDYTAINEMMAHGVGDDQEVTRLAMNASVDMDMVGEMYVNQLPKLVNNKSIKEEQIDAAVKRVLRAKWDLGLFESPYHQMDSLAYDKKKHQALAHEAALESMVLLKNNNHILPLNPKQKIAFIGPFVKDANQQLGEWRAIGRPEEATSLWQALQKDQDAKKILYAKGCNFSDDKELITYLNQHGGSIKNDDPQKLLNEALSIAKKSDVVIAVLGEPFGMSGEAASRTRIGLLPNQSDLLKELKKLDKPLVLVLMNGRPLTLEWPHHHVDAIIEAWYGGSEAGPALADILFGRYNPSGKLTMTFPRHVGQIPIYYNAKPTGRPYRQPNLRFGEKYKSKYIDESNLPRYPFGYGLSYTQFEYQDLKLSSSVLHKNTPITASVTVTNKGSYPGHEIIQLYLHDKIASTTQPEKQLKGFRKIFLRPGESQLIQFTINESMLRFYNARLDYVSEPGEFELYIGPDSQTNKKISFSYSSDG</sequence>
<proteinExistence type="inferred from homology"/>
<evidence type="ECO:0000256" key="5">
    <source>
        <dbReference type="ARBA" id="ARBA00022729"/>
    </source>
</evidence>
<dbReference type="InterPro" id="IPR013783">
    <property type="entry name" value="Ig-like_fold"/>
</dbReference>
<dbReference type="Pfam" id="PF14310">
    <property type="entry name" value="Fn3-like"/>
    <property type="match status" value="1"/>
</dbReference>
<dbReference type="InterPro" id="IPR002772">
    <property type="entry name" value="Glyco_hydro_3_C"/>
</dbReference>
<evidence type="ECO:0000256" key="7">
    <source>
        <dbReference type="ARBA" id="ARBA00022801"/>
    </source>
</evidence>
<keyword evidence="7 14" id="KW-0378">Hydrolase</keyword>
<evidence type="ECO:0000256" key="12">
    <source>
        <dbReference type="ARBA" id="ARBA00067498"/>
    </source>
</evidence>
<evidence type="ECO:0000256" key="2">
    <source>
        <dbReference type="ARBA" id="ARBA00004418"/>
    </source>
</evidence>
<dbReference type="InterPro" id="IPR017853">
    <property type="entry name" value="GH"/>
</dbReference>
<comment type="caution">
    <text evidence="14">The sequence shown here is derived from an EMBL/GenBank/DDBJ whole genome shotgun (WGS) entry which is preliminary data.</text>
</comment>
<dbReference type="Gene3D" id="3.20.20.300">
    <property type="entry name" value="Glycoside hydrolase, family 3, N-terminal domain"/>
    <property type="match status" value="1"/>
</dbReference>
<feature type="domain" description="Fibronectin type III-like" evidence="13">
    <location>
        <begin position="674"/>
        <end position="743"/>
    </location>
</feature>
<dbReference type="FunFam" id="3.40.50.1700:FF:000004">
    <property type="entry name" value="Periplasmic beta-glucosidase"/>
    <property type="match status" value="1"/>
</dbReference>
<comment type="subcellular location">
    <subcellularLocation>
        <location evidence="2">Periplasm</location>
    </subcellularLocation>
</comment>
<dbReference type="SUPFAM" id="SSF52279">
    <property type="entry name" value="Beta-D-glucan exohydrolase, C-terminal domain"/>
    <property type="match status" value="1"/>
</dbReference>
<evidence type="ECO:0000256" key="4">
    <source>
        <dbReference type="ARBA" id="ARBA00012744"/>
    </source>
</evidence>
<dbReference type="InterPro" id="IPR001764">
    <property type="entry name" value="Glyco_hydro_3_N"/>
</dbReference>
<gene>
    <name evidence="14" type="ORF">Lwor_2504</name>
</gene>
<dbReference type="GO" id="GO:0042597">
    <property type="term" value="C:periplasmic space"/>
    <property type="evidence" value="ECO:0007669"/>
    <property type="project" value="UniProtKB-SubCell"/>
</dbReference>
<dbReference type="Gene3D" id="2.60.40.10">
    <property type="entry name" value="Immunoglobulins"/>
    <property type="match status" value="1"/>
</dbReference>
<dbReference type="GO" id="GO:0008422">
    <property type="term" value="F:beta-glucosidase activity"/>
    <property type="evidence" value="ECO:0007669"/>
    <property type="project" value="UniProtKB-EC"/>
</dbReference>
<protein>
    <recommendedName>
        <fullName evidence="12">Periplasmic beta-glucosidase</fullName>
        <ecNumber evidence="4">3.2.1.21</ecNumber>
    </recommendedName>
    <alternativeName>
        <fullName evidence="11">Beta-D-glucoside glucohydrolase</fullName>
    </alternativeName>
    <alternativeName>
        <fullName evidence="9">Cellobiase</fullName>
    </alternativeName>
    <alternativeName>
        <fullName evidence="10">Gentiobiase</fullName>
    </alternativeName>
</protein>
<dbReference type="InterPro" id="IPR051915">
    <property type="entry name" value="Cellulose_Degrad_GH3"/>
</dbReference>
<dbReference type="NCBIfam" id="NF011678">
    <property type="entry name" value="PRK15098.1"/>
    <property type="match status" value="1"/>
</dbReference>
<dbReference type="InterPro" id="IPR036962">
    <property type="entry name" value="Glyco_hydro_3_N_sf"/>
</dbReference>
<evidence type="ECO:0000313" key="15">
    <source>
        <dbReference type="Proteomes" id="UP000054662"/>
    </source>
</evidence>
<dbReference type="STRING" id="45076.Lwor_2504"/>
<dbReference type="PANTHER" id="PTHR30620:SF16">
    <property type="entry name" value="LYSOSOMAL BETA GLUCOSIDASE"/>
    <property type="match status" value="1"/>
</dbReference>
<dbReference type="InterPro" id="IPR036881">
    <property type="entry name" value="Glyco_hydro_3_C_sf"/>
</dbReference>
<evidence type="ECO:0000313" key="14">
    <source>
        <dbReference type="EMBL" id="KTD75938.1"/>
    </source>
</evidence>
<dbReference type="EC" id="3.2.1.21" evidence="4"/>
<accession>A0A0W1A3I4</accession>
<dbReference type="PATRIC" id="fig|45076.6.peg.2751"/>
<dbReference type="EMBL" id="LNZC01000031">
    <property type="protein sequence ID" value="KTD75938.1"/>
    <property type="molecule type" value="Genomic_DNA"/>
</dbReference>
<keyword evidence="6" id="KW-0574">Periplasm</keyword>
<evidence type="ECO:0000256" key="1">
    <source>
        <dbReference type="ARBA" id="ARBA00000448"/>
    </source>
</evidence>
<dbReference type="Proteomes" id="UP000054662">
    <property type="component" value="Unassembled WGS sequence"/>
</dbReference>
<evidence type="ECO:0000259" key="13">
    <source>
        <dbReference type="SMART" id="SM01217"/>
    </source>
</evidence>
<comment type="similarity">
    <text evidence="3">Belongs to the glycosyl hydrolase 3 family.</text>
</comment>
<dbReference type="SMART" id="SM01217">
    <property type="entry name" value="Fn3_like"/>
    <property type="match status" value="1"/>
</dbReference>
<dbReference type="FunFam" id="2.60.40.10:FF:000495">
    <property type="entry name" value="Periplasmic beta-glucosidase"/>
    <property type="match status" value="1"/>
</dbReference>